<name>A0AA35YB00_LACSI</name>
<sequence>MQELLSKLEEVLMFLFLRKVTFLQGLDIPTIVCGICNSDIEDNTHVFLKVVSRLRRFIENWCDMSIMADIEVVILWIDTVPFSIMKMKGLEAIVMVMWSLLWNFRKNILFSQQNSY</sequence>
<proteinExistence type="predicted"/>
<organism evidence="1 2">
    <name type="scientific">Lactuca saligna</name>
    <name type="common">Willowleaf lettuce</name>
    <dbReference type="NCBI Taxonomy" id="75948"/>
    <lineage>
        <taxon>Eukaryota</taxon>
        <taxon>Viridiplantae</taxon>
        <taxon>Streptophyta</taxon>
        <taxon>Embryophyta</taxon>
        <taxon>Tracheophyta</taxon>
        <taxon>Spermatophyta</taxon>
        <taxon>Magnoliopsida</taxon>
        <taxon>eudicotyledons</taxon>
        <taxon>Gunneridae</taxon>
        <taxon>Pentapetalae</taxon>
        <taxon>asterids</taxon>
        <taxon>campanulids</taxon>
        <taxon>Asterales</taxon>
        <taxon>Asteraceae</taxon>
        <taxon>Cichorioideae</taxon>
        <taxon>Cichorieae</taxon>
        <taxon>Lactucinae</taxon>
        <taxon>Lactuca</taxon>
    </lineage>
</organism>
<evidence type="ECO:0000313" key="2">
    <source>
        <dbReference type="Proteomes" id="UP001177003"/>
    </source>
</evidence>
<protein>
    <submittedName>
        <fullName evidence="1">Uncharacterized protein</fullName>
    </submittedName>
</protein>
<accession>A0AA35YB00</accession>
<gene>
    <name evidence="1" type="ORF">LSALG_LOCUS8046</name>
</gene>
<dbReference type="EMBL" id="OX465077">
    <property type="protein sequence ID" value="CAI9267572.1"/>
    <property type="molecule type" value="Genomic_DNA"/>
</dbReference>
<dbReference type="Proteomes" id="UP001177003">
    <property type="component" value="Chromosome 1"/>
</dbReference>
<dbReference type="AlphaFoldDB" id="A0AA35YB00"/>
<reference evidence="1" key="1">
    <citation type="submission" date="2023-04" db="EMBL/GenBank/DDBJ databases">
        <authorList>
            <person name="Vijverberg K."/>
            <person name="Xiong W."/>
            <person name="Schranz E."/>
        </authorList>
    </citation>
    <scope>NUCLEOTIDE SEQUENCE</scope>
</reference>
<evidence type="ECO:0000313" key="1">
    <source>
        <dbReference type="EMBL" id="CAI9267572.1"/>
    </source>
</evidence>
<keyword evidence="2" id="KW-1185">Reference proteome</keyword>